<dbReference type="InterPro" id="IPR009057">
    <property type="entry name" value="Homeodomain-like_sf"/>
</dbReference>
<reference evidence="6 7" key="2">
    <citation type="submission" date="2019-03" db="EMBL/GenBank/DDBJ databases">
        <title>Draft Genome Sequences of Six Type Strains of the Genus Massilia.</title>
        <authorList>
            <person name="Miess H."/>
            <person name="Frediansyhah A."/>
            <person name="Gross H."/>
        </authorList>
    </citation>
    <scope>NUCLEOTIDE SEQUENCE [LARGE SCALE GENOMIC DNA]</scope>
    <source>
        <strain evidence="6 7">DSM 17505</strain>
    </source>
</reference>
<dbReference type="InterPro" id="IPR001647">
    <property type="entry name" value="HTH_TetR"/>
</dbReference>
<evidence type="ECO:0000313" key="5">
    <source>
        <dbReference type="EMBL" id="GGY83423.1"/>
    </source>
</evidence>
<evidence type="ECO:0000313" key="8">
    <source>
        <dbReference type="Proteomes" id="UP000619512"/>
    </source>
</evidence>
<dbReference type="PROSITE" id="PS50977">
    <property type="entry name" value="HTH_TETR_2"/>
    <property type="match status" value="1"/>
</dbReference>
<feature type="region of interest" description="Disordered" evidence="3">
    <location>
        <begin position="1"/>
        <end position="23"/>
    </location>
</feature>
<dbReference type="Gene3D" id="1.10.357.10">
    <property type="entry name" value="Tetracycline Repressor, domain 2"/>
    <property type="match status" value="1"/>
</dbReference>
<dbReference type="AlphaFoldDB" id="A0A4V1AUB6"/>
<dbReference type="EMBL" id="BMWW01000002">
    <property type="protein sequence ID" value="GGY83423.1"/>
    <property type="molecule type" value="Genomic_DNA"/>
</dbReference>
<evidence type="ECO:0000313" key="7">
    <source>
        <dbReference type="Proteomes" id="UP000294359"/>
    </source>
</evidence>
<dbReference type="GO" id="GO:0003677">
    <property type="term" value="F:DNA binding"/>
    <property type="evidence" value="ECO:0007669"/>
    <property type="project" value="UniProtKB-UniRule"/>
</dbReference>
<evidence type="ECO:0000256" key="2">
    <source>
        <dbReference type="PROSITE-ProRule" id="PRU00335"/>
    </source>
</evidence>
<dbReference type="Proteomes" id="UP000619512">
    <property type="component" value="Unassembled WGS sequence"/>
</dbReference>
<organism evidence="5 8">
    <name type="scientific">Pseudoduganella plicata</name>
    <dbReference type="NCBI Taxonomy" id="321984"/>
    <lineage>
        <taxon>Bacteria</taxon>
        <taxon>Pseudomonadati</taxon>
        <taxon>Pseudomonadota</taxon>
        <taxon>Betaproteobacteria</taxon>
        <taxon>Burkholderiales</taxon>
        <taxon>Oxalobacteraceae</taxon>
        <taxon>Telluria group</taxon>
        <taxon>Pseudoduganella</taxon>
    </lineage>
</organism>
<proteinExistence type="predicted"/>
<sequence length="213" mass="24373">MRKHNDNDETTAQQEQPGKKGGRRTLTRLDWIDAATEILVSKSVDAIHPATLARDLGITIGSFYYHFKDRNDLLASVLRQWHERTTAQVMHEYAGMPIDELAYELMALPLHGLTARHAAMVEFAIRGWARRDDMARQAVLEVDQQRLGLYTDALRNSGFSKTEAENRAFLIYSFQMSQALLWDVNDEKARKRQLNFARKLFLQPLDGSARPAT</sequence>
<keyword evidence="7" id="KW-1185">Reference proteome</keyword>
<evidence type="ECO:0000313" key="6">
    <source>
        <dbReference type="EMBL" id="QBQ38598.1"/>
    </source>
</evidence>
<dbReference type="OrthoDB" id="5816932at2"/>
<name>A0A4V1AUB6_9BURK</name>
<evidence type="ECO:0000256" key="3">
    <source>
        <dbReference type="SAM" id="MobiDB-lite"/>
    </source>
</evidence>
<dbReference type="Pfam" id="PF00440">
    <property type="entry name" value="TetR_N"/>
    <property type="match status" value="1"/>
</dbReference>
<reference evidence="5" key="1">
    <citation type="journal article" date="2014" name="Int. J. Syst. Evol. Microbiol.">
        <title>Complete genome sequence of Corynebacterium casei LMG S-19264T (=DSM 44701T), isolated from a smear-ripened cheese.</title>
        <authorList>
            <consortium name="US DOE Joint Genome Institute (JGI-PGF)"/>
            <person name="Walter F."/>
            <person name="Albersmeier A."/>
            <person name="Kalinowski J."/>
            <person name="Ruckert C."/>
        </authorList>
    </citation>
    <scope>NUCLEOTIDE SEQUENCE</scope>
    <source>
        <strain evidence="5">KCTC 12344</strain>
    </source>
</reference>
<accession>A0A4V1AUB6</accession>
<dbReference type="RefSeq" id="WP_134387297.1">
    <property type="nucleotide sequence ID" value="NZ_BMWW01000002.1"/>
</dbReference>
<feature type="DNA-binding region" description="H-T-H motif" evidence="2">
    <location>
        <begin position="48"/>
        <end position="67"/>
    </location>
</feature>
<evidence type="ECO:0000256" key="1">
    <source>
        <dbReference type="ARBA" id="ARBA00023125"/>
    </source>
</evidence>
<evidence type="ECO:0000259" key="4">
    <source>
        <dbReference type="PROSITE" id="PS50977"/>
    </source>
</evidence>
<dbReference type="SUPFAM" id="SSF46689">
    <property type="entry name" value="Homeodomain-like"/>
    <property type="match status" value="1"/>
</dbReference>
<dbReference type="Proteomes" id="UP000294359">
    <property type="component" value="Chromosome"/>
</dbReference>
<gene>
    <name evidence="6" type="ORF">E1742_22290</name>
    <name evidence="5" type="ORF">GCM10007388_15560</name>
</gene>
<reference evidence="5" key="3">
    <citation type="submission" date="2022-12" db="EMBL/GenBank/DDBJ databases">
        <authorList>
            <person name="Sun Q."/>
            <person name="Kim S."/>
        </authorList>
    </citation>
    <scope>NUCLEOTIDE SEQUENCE</scope>
    <source>
        <strain evidence="5">KCTC 12344</strain>
    </source>
</reference>
<protein>
    <submittedName>
        <fullName evidence="6">TetR/AcrR family transcriptional regulator</fullName>
    </submittedName>
</protein>
<dbReference type="PRINTS" id="PR00455">
    <property type="entry name" value="HTHTETR"/>
</dbReference>
<feature type="domain" description="HTH tetR-type" evidence="4">
    <location>
        <begin position="25"/>
        <end position="85"/>
    </location>
</feature>
<keyword evidence="1 2" id="KW-0238">DNA-binding</keyword>
<dbReference type="EMBL" id="CP038026">
    <property type="protein sequence ID" value="QBQ38598.1"/>
    <property type="molecule type" value="Genomic_DNA"/>
</dbReference>